<name>A0ABP9FKG2_9SPHI</name>
<evidence type="ECO:0000313" key="1">
    <source>
        <dbReference type="EMBL" id="GAA4906330.1"/>
    </source>
</evidence>
<gene>
    <name evidence="1" type="ORF">GCM10023313_06330</name>
</gene>
<evidence type="ECO:0000313" key="2">
    <source>
        <dbReference type="Proteomes" id="UP001501436"/>
    </source>
</evidence>
<comment type="caution">
    <text evidence="1">The sequence shown here is derived from an EMBL/GenBank/DDBJ whole genome shotgun (WGS) entry which is preliminary data.</text>
</comment>
<organism evidence="1 2">
    <name type="scientific">Mucilaginibacter defluvii</name>
    <dbReference type="NCBI Taxonomy" id="1196019"/>
    <lineage>
        <taxon>Bacteria</taxon>
        <taxon>Pseudomonadati</taxon>
        <taxon>Bacteroidota</taxon>
        <taxon>Sphingobacteriia</taxon>
        <taxon>Sphingobacteriales</taxon>
        <taxon>Sphingobacteriaceae</taxon>
        <taxon>Mucilaginibacter</taxon>
    </lineage>
</organism>
<keyword evidence="2" id="KW-1185">Reference proteome</keyword>
<dbReference type="EMBL" id="BAABJI010000001">
    <property type="protein sequence ID" value="GAA4906330.1"/>
    <property type="molecule type" value="Genomic_DNA"/>
</dbReference>
<sequence length="342" mass="39709">MMENKILDKLNTWQAVEDKLNLSLLTVDKRGILKEKLRFFDDIMGRFNGTPNAEEQTALRMMRRERSHISKQLYPNPFIRFIRSLANRFVVQNITIASSLLQEQNKQILEGYVKQLGFGSLAEKVREQISKGHLQFSVSTSSYINDKERIDHELLFSTNSSGLYQMDGYKSRLMNETKPGEIREHFFNRESGTTITANEAVNLLSGRAIEKAGVWQKFDLNDKDQHGNFRMKKFDSQYGYDIEKVLKNLPLKEGQVHNNFKSLLRNLKQGNREHVTFIHQGNETKYFIQADPQFKSLQIFDEGDKKVSLAQAVANKQAQVKQMAVVADDNRKSKLRRTRHIY</sequence>
<dbReference type="Proteomes" id="UP001501436">
    <property type="component" value="Unassembled WGS sequence"/>
</dbReference>
<protein>
    <submittedName>
        <fullName evidence="1">Uncharacterized protein</fullName>
    </submittedName>
</protein>
<accession>A0ABP9FKG2</accession>
<reference evidence="2" key="1">
    <citation type="journal article" date="2019" name="Int. J. Syst. Evol. Microbiol.">
        <title>The Global Catalogue of Microorganisms (GCM) 10K type strain sequencing project: providing services to taxonomists for standard genome sequencing and annotation.</title>
        <authorList>
            <consortium name="The Broad Institute Genomics Platform"/>
            <consortium name="The Broad Institute Genome Sequencing Center for Infectious Disease"/>
            <person name="Wu L."/>
            <person name="Ma J."/>
        </authorList>
    </citation>
    <scope>NUCLEOTIDE SEQUENCE [LARGE SCALE GENOMIC DNA]</scope>
    <source>
        <strain evidence="2">JCM 18283</strain>
    </source>
</reference>
<proteinExistence type="predicted"/>